<keyword evidence="1" id="KW-0732">Signal</keyword>
<comment type="caution">
    <text evidence="2">The sequence shown here is derived from an EMBL/GenBank/DDBJ whole genome shotgun (WGS) entry which is preliminary data.</text>
</comment>
<feature type="chain" id="PRO_5035171229" evidence="1">
    <location>
        <begin position="20"/>
        <end position="122"/>
    </location>
</feature>
<evidence type="ECO:0000313" key="3">
    <source>
        <dbReference type="Proteomes" id="UP000747399"/>
    </source>
</evidence>
<dbReference type="SUPFAM" id="SSF48403">
    <property type="entry name" value="Ankyrin repeat"/>
    <property type="match status" value="1"/>
</dbReference>
<feature type="non-terminal residue" evidence="2">
    <location>
        <position position="122"/>
    </location>
</feature>
<sequence length="122" mass="12817">PPSGHWPLILLACAVSSAGVVEVLLKGGANPNARNMYGLTALVAAIYNDGLAATEKLALVKLLQRHGFSLFGVSCEALGERATAVTALLHQLAMGEPEAREAAVPLVDWLLQHEPLPHPPDP</sequence>
<dbReference type="InterPro" id="IPR036770">
    <property type="entry name" value="Ankyrin_rpt-contain_sf"/>
</dbReference>
<proteinExistence type="predicted"/>
<keyword evidence="3" id="KW-1185">Reference proteome</keyword>
<name>A0A8J4F5D9_9CHLO</name>
<dbReference type="Gene3D" id="1.25.40.20">
    <property type="entry name" value="Ankyrin repeat-containing domain"/>
    <property type="match status" value="1"/>
</dbReference>
<dbReference type="EMBL" id="BNCO01000041">
    <property type="protein sequence ID" value="GIL60822.1"/>
    <property type="molecule type" value="Genomic_DNA"/>
</dbReference>
<dbReference type="AlphaFoldDB" id="A0A8J4F5D9"/>
<evidence type="ECO:0000313" key="2">
    <source>
        <dbReference type="EMBL" id="GIL60822.1"/>
    </source>
</evidence>
<dbReference type="Proteomes" id="UP000747399">
    <property type="component" value="Unassembled WGS sequence"/>
</dbReference>
<gene>
    <name evidence="2" type="ORF">Vafri_15347</name>
</gene>
<dbReference type="InterPro" id="IPR002110">
    <property type="entry name" value="Ankyrin_rpt"/>
</dbReference>
<feature type="non-terminal residue" evidence="2">
    <location>
        <position position="1"/>
    </location>
</feature>
<organism evidence="2 3">
    <name type="scientific">Volvox africanus</name>
    <dbReference type="NCBI Taxonomy" id="51714"/>
    <lineage>
        <taxon>Eukaryota</taxon>
        <taxon>Viridiplantae</taxon>
        <taxon>Chlorophyta</taxon>
        <taxon>core chlorophytes</taxon>
        <taxon>Chlorophyceae</taxon>
        <taxon>CS clade</taxon>
        <taxon>Chlamydomonadales</taxon>
        <taxon>Volvocaceae</taxon>
        <taxon>Volvox</taxon>
    </lineage>
</organism>
<protein>
    <submittedName>
        <fullName evidence="2">Uncharacterized protein</fullName>
    </submittedName>
</protein>
<dbReference type="Pfam" id="PF00023">
    <property type="entry name" value="Ank"/>
    <property type="match status" value="1"/>
</dbReference>
<feature type="signal peptide" evidence="1">
    <location>
        <begin position="1"/>
        <end position="19"/>
    </location>
</feature>
<accession>A0A8J4F5D9</accession>
<reference evidence="2" key="1">
    <citation type="journal article" date="2021" name="Proc. Natl. Acad. Sci. U.S.A.">
        <title>Three genomes in the algal genus Volvox reveal the fate of a haploid sex-determining region after a transition to homothallism.</title>
        <authorList>
            <person name="Yamamoto K."/>
            <person name="Hamaji T."/>
            <person name="Kawai-Toyooka H."/>
            <person name="Matsuzaki R."/>
            <person name="Takahashi F."/>
            <person name="Nishimura Y."/>
            <person name="Kawachi M."/>
            <person name="Noguchi H."/>
            <person name="Minakuchi Y."/>
            <person name="Umen J.G."/>
            <person name="Toyoda A."/>
            <person name="Nozaki H."/>
        </authorList>
    </citation>
    <scope>NUCLEOTIDE SEQUENCE</scope>
    <source>
        <strain evidence="2">NIES-3780</strain>
    </source>
</reference>
<evidence type="ECO:0000256" key="1">
    <source>
        <dbReference type="SAM" id="SignalP"/>
    </source>
</evidence>